<reference evidence="2 3" key="1">
    <citation type="journal article" date="2020" name="Nature">
        <title>Bacterial chemolithoautotrophy via manganese oxidation.</title>
        <authorList>
            <person name="Yu H."/>
            <person name="Leadbetter J.R."/>
        </authorList>
    </citation>
    <scope>NUCLEOTIDE SEQUENCE [LARGE SCALE GENOMIC DNA]</scope>
    <source>
        <strain evidence="2 3">Mn-1</strain>
    </source>
</reference>
<dbReference type="RefSeq" id="WP_168060062.1">
    <property type="nucleotide sequence ID" value="NZ_VTOW01000002.1"/>
</dbReference>
<feature type="chain" id="PRO_5031197645" evidence="1">
    <location>
        <begin position="24"/>
        <end position="148"/>
    </location>
</feature>
<evidence type="ECO:0000313" key="2">
    <source>
        <dbReference type="EMBL" id="NKE71433.1"/>
    </source>
</evidence>
<feature type="signal peptide" evidence="1">
    <location>
        <begin position="1"/>
        <end position="23"/>
    </location>
</feature>
<dbReference type="AlphaFoldDB" id="A0A7X6DQX0"/>
<dbReference type="Gene3D" id="2.60.120.1140">
    <property type="entry name" value="Protein of unknown function DUF192"/>
    <property type="match status" value="1"/>
</dbReference>
<comment type="caution">
    <text evidence="2">The sequence shown here is derived from an EMBL/GenBank/DDBJ whole genome shotgun (WGS) entry which is preliminary data.</text>
</comment>
<dbReference type="InterPro" id="IPR003795">
    <property type="entry name" value="DUF192"/>
</dbReference>
<protein>
    <submittedName>
        <fullName evidence="2">DUF192 domain-containing protein</fullName>
    </submittedName>
</protein>
<keyword evidence="1" id="KW-0732">Signal</keyword>
<name>A0A7X6DQX0_9BACT</name>
<dbReference type="PANTHER" id="PTHR37953">
    <property type="entry name" value="UPF0127 PROTEIN MJ1496"/>
    <property type="match status" value="1"/>
</dbReference>
<proteinExistence type="predicted"/>
<dbReference type="Proteomes" id="UP000534783">
    <property type="component" value="Unassembled WGS sequence"/>
</dbReference>
<dbReference type="InterPro" id="IPR038695">
    <property type="entry name" value="Saro_0823-like_sf"/>
</dbReference>
<dbReference type="Pfam" id="PF02643">
    <property type="entry name" value="DUF192"/>
    <property type="match status" value="1"/>
</dbReference>
<dbReference type="PANTHER" id="PTHR37953:SF1">
    <property type="entry name" value="UPF0127 PROTEIN MJ1496"/>
    <property type="match status" value="1"/>
</dbReference>
<keyword evidence="3" id="KW-1185">Reference proteome</keyword>
<dbReference type="EMBL" id="VTOW01000002">
    <property type="protein sequence ID" value="NKE71433.1"/>
    <property type="molecule type" value="Genomic_DNA"/>
</dbReference>
<accession>A0A7X6DQX0</accession>
<evidence type="ECO:0000256" key="1">
    <source>
        <dbReference type="SAM" id="SignalP"/>
    </source>
</evidence>
<gene>
    <name evidence="2" type="ORF">MNODULE_11850</name>
</gene>
<sequence length="148" mass="16781">MRKPTFIALLFLATALSWNSAFSEKPPARRTVIFPSGTQIHAEVADTPEARNTGLMFRDSLPSGGGMLFVFQEARPYLFWMKNCKFPIDIIWFNEQKEIIFISEKTPPCKEDPCPNYGPLDKNALYVIEVASGFAAKEKLKLGMKVRF</sequence>
<evidence type="ECO:0000313" key="3">
    <source>
        <dbReference type="Proteomes" id="UP000534783"/>
    </source>
</evidence>
<organism evidence="2 3">
    <name type="scientific">Candidatus Manganitrophus noduliformans</name>
    <dbReference type="NCBI Taxonomy" id="2606439"/>
    <lineage>
        <taxon>Bacteria</taxon>
        <taxon>Pseudomonadati</taxon>
        <taxon>Nitrospirota</taxon>
        <taxon>Nitrospiria</taxon>
        <taxon>Candidatus Troglogloeales</taxon>
        <taxon>Candidatus Manganitrophaceae</taxon>
        <taxon>Candidatus Manganitrophus</taxon>
    </lineage>
</organism>